<protein>
    <submittedName>
        <fullName evidence="3">Hydroxyacylglutathione hydrolase</fullName>
    </submittedName>
</protein>
<dbReference type="FunFam" id="3.40.250.10:FF:000049">
    <property type="entry name" value="Phage shock protein E"/>
    <property type="match status" value="1"/>
</dbReference>
<keyword evidence="4" id="KW-1185">Reference proteome</keyword>
<feature type="domain" description="Rhodanese" evidence="2">
    <location>
        <begin position="376"/>
        <end position="464"/>
    </location>
</feature>
<dbReference type="CDD" id="cd00158">
    <property type="entry name" value="RHOD"/>
    <property type="match status" value="2"/>
</dbReference>
<dbReference type="InterPro" id="IPR044528">
    <property type="entry name" value="POD-like_MBL-fold"/>
</dbReference>
<dbReference type="PANTHER" id="PTHR43084:SF1">
    <property type="entry name" value="PERSULFIDE DIOXYGENASE ETHE1, MITOCHONDRIAL"/>
    <property type="match status" value="1"/>
</dbReference>
<dbReference type="GO" id="GO:0070813">
    <property type="term" value="P:hydrogen sulfide metabolic process"/>
    <property type="evidence" value="ECO:0007669"/>
    <property type="project" value="TreeGrafter"/>
</dbReference>
<dbReference type="InterPro" id="IPR036873">
    <property type="entry name" value="Rhodanese-like_dom_sf"/>
</dbReference>
<keyword evidence="3" id="KW-0378">Hydrolase</keyword>
<dbReference type="CDD" id="cd07724">
    <property type="entry name" value="POD-like_MBL-fold"/>
    <property type="match status" value="1"/>
</dbReference>
<name>A0A1G6CUM5_9BACT</name>
<dbReference type="AlphaFoldDB" id="A0A1G6CUM5"/>
<keyword evidence="1" id="KW-0479">Metal-binding</keyword>
<gene>
    <name evidence="3" type="ORF">SAMN05660653_01731</name>
</gene>
<dbReference type="Pfam" id="PF00581">
    <property type="entry name" value="Rhodanese"/>
    <property type="match status" value="2"/>
</dbReference>
<reference evidence="3 4" key="1">
    <citation type="submission" date="2016-10" db="EMBL/GenBank/DDBJ databases">
        <authorList>
            <person name="de Groot N.N."/>
        </authorList>
    </citation>
    <scope>NUCLEOTIDE SEQUENCE [LARGE SCALE GENOMIC DNA]</scope>
    <source>
        <strain evidence="3 4">ASO4-2</strain>
    </source>
</reference>
<dbReference type="Pfam" id="PF00753">
    <property type="entry name" value="Lactamase_B"/>
    <property type="match status" value="1"/>
</dbReference>
<dbReference type="SUPFAM" id="SSF52821">
    <property type="entry name" value="Rhodanese/Cell cycle control phosphatase"/>
    <property type="match status" value="2"/>
</dbReference>
<dbReference type="Proteomes" id="UP000198771">
    <property type="component" value="Unassembled WGS sequence"/>
</dbReference>
<dbReference type="Gene3D" id="3.40.250.10">
    <property type="entry name" value="Rhodanese-like domain"/>
    <property type="match status" value="2"/>
</dbReference>
<dbReference type="Gene3D" id="3.60.15.10">
    <property type="entry name" value="Ribonuclease Z/Hydroxyacylglutathione hydrolase-like"/>
    <property type="match status" value="1"/>
</dbReference>
<dbReference type="SMART" id="SM00849">
    <property type="entry name" value="Lactamase_B"/>
    <property type="match status" value="1"/>
</dbReference>
<feature type="domain" description="Rhodanese" evidence="2">
    <location>
        <begin position="273"/>
        <end position="364"/>
    </location>
</feature>
<evidence type="ECO:0000313" key="3">
    <source>
        <dbReference type="EMBL" id="SDB36573.1"/>
    </source>
</evidence>
<dbReference type="PANTHER" id="PTHR43084">
    <property type="entry name" value="PERSULFIDE DIOXYGENASE ETHE1"/>
    <property type="match status" value="1"/>
</dbReference>
<dbReference type="GO" id="GO:0016787">
    <property type="term" value="F:hydrolase activity"/>
    <property type="evidence" value="ECO:0007669"/>
    <property type="project" value="UniProtKB-KW"/>
</dbReference>
<dbReference type="InterPro" id="IPR001763">
    <property type="entry name" value="Rhodanese-like_dom"/>
</dbReference>
<dbReference type="SUPFAM" id="SSF56281">
    <property type="entry name" value="Metallo-hydrolase/oxidoreductase"/>
    <property type="match status" value="1"/>
</dbReference>
<dbReference type="InterPro" id="IPR001307">
    <property type="entry name" value="Thiosulphate_STrfase_CS"/>
</dbReference>
<dbReference type="EMBL" id="FMXO01000009">
    <property type="protein sequence ID" value="SDB36573.1"/>
    <property type="molecule type" value="Genomic_DNA"/>
</dbReference>
<evidence type="ECO:0000256" key="1">
    <source>
        <dbReference type="ARBA" id="ARBA00022723"/>
    </source>
</evidence>
<dbReference type="RefSeq" id="WP_092120416.1">
    <property type="nucleotide sequence ID" value="NZ_FMXO01000009.1"/>
</dbReference>
<evidence type="ECO:0000313" key="4">
    <source>
        <dbReference type="Proteomes" id="UP000198771"/>
    </source>
</evidence>
<dbReference type="PROSITE" id="PS50206">
    <property type="entry name" value="RHODANESE_3"/>
    <property type="match status" value="2"/>
</dbReference>
<accession>A0A1G6CUM5</accession>
<dbReference type="InterPro" id="IPR001279">
    <property type="entry name" value="Metallo-B-lactamas"/>
</dbReference>
<dbReference type="STRING" id="617002.SAMN05660653_01731"/>
<dbReference type="InterPro" id="IPR036866">
    <property type="entry name" value="RibonucZ/Hydroxyglut_hydro"/>
</dbReference>
<evidence type="ECO:0000259" key="2">
    <source>
        <dbReference type="PROSITE" id="PS50206"/>
    </source>
</evidence>
<dbReference type="InterPro" id="IPR051682">
    <property type="entry name" value="Mito_Persulfide_Diox"/>
</dbReference>
<dbReference type="PROSITE" id="PS00380">
    <property type="entry name" value="RHODANESE_1"/>
    <property type="match status" value="1"/>
</dbReference>
<organism evidence="3 4">
    <name type="scientific">Desulfonatronum thiosulfatophilum</name>
    <dbReference type="NCBI Taxonomy" id="617002"/>
    <lineage>
        <taxon>Bacteria</taxon>
        <taxon>Pseudomonadati</taxon>
        <taxon>Thermodesulfobacteriota</taxon>
        <taxon>Desulfovibrionia</taxon>
        <taxon>Desulfovibrionales</taxon>
        <taxon>Desulfonatronaceae</taxon>
        <taxon>Desulfonatronum</taxon>
    </lineage>
</organism>
<dbReference type="OrthoDB" id="9784009at2"/>
<dbReference type="GO" id="GO:0006749">
    <property type="term" value="P:glutathione metabolic process"/>
    <property type="evidence" value="ECO:0007669"/>
    <property type="project" value="InterPro"/>
</dbReference>
<dbReference type="GO" id="GO:0050313">
    <property type="term" value="F:sulfur dioxygenase activity"/>
    <property type="evidence" value="ECO:0007669"/>
    <property type="project" value="InterPro"/>
</dbReference>
<dbReference type="GO" id="GO:0046872">
    <property type="term" value="F:metal ion binding"/>
    <property type="evidence" value="ECO:0007669"/>
    <property type="project" value="UniProtKB-KW"/>
</dbReference>
<proteinExistence type="predicted"/>
<sequence>MAIVFEQIHTPGVAQLSYLLGNPSKGIGVVIDPRPDVDIYLHLARKHEVGITHIIETHIHVDFVSGSHELRAKVPNAKIYASHEADAGEYGYDHEPVHSGDTLDFGSFILTARHTPGHTAEHLAYLMSESKHKDSIWAVFSGDSLFVNSVGRPDLVGEEETKRLAGALYESIVGFYGSLDDSVLVFPCHGSGSSCGPDIGDLKCSTIGYEQKHNRYMRTKDRDAFIQMVLESSGPEPFYYKPMHHLNARGADVQGGYPPVPALSVADFKQTAENQNNIVLDTRDMMAFCGGHIPGALNIGARAELSSWAGWMLKFDDPLLLVLENDDQLERIVKLLWRTGYVHFAGYLVGGMKSWNNAGLMLNHIPQMSVHELKDVLKNVQLVDVRTPAEWKSGHIPGARHFFVPYLRDNIEKLDREKTTVTYCGSGYRSSIAASVLKQNGFDDVRNIPGSWQAWTNAGFPVEGGKP</sequence>
<dbReference type="SMART" id="SM00450">
    <property type="entry name" value="RHOD"/>
    <property type="match status" value="2"/>
</dbReference>
<dbReference type="GO" id="GO:0004792">
    <property type="term" value="F:thiosulfate-cyanide sulfurtransferase activity"/>
    <property type="evidence" value="ECO:0007669"/>
    <property type="project" value="InterPro"/>
</dbReference>